<dbReference type="Proteomes" id="UP000219636">
    <property type="component" value="Unassembled WGS sequence"/>
</dbReference>
<keyword evidence="3" id="KW-1185">Reference proteome</keyword>
<reference evidence="3" key="1">
    <citation type="submission" date="2017-08" db="EMBL/GenBank/DDBJ databases">
        <authorList>
            <person name="Varghese N."/>
            <person name="Submissions S."/>
        </authorList>
    </citation>
    <scope>NUCLEOTIDE SEQUENCE [LARGE SCALE GENOMIC DNA]</scope>
    <source>
        <strain evidence="3">JC22</strain>
    </source>
</reference>
<feature type="domain" description="Metallo-beta-lactamase" evidence="1">
    <location>
        <begin position="17"/>
        <end position="224"/>
    </location>
</feature>
<dbReference type="RefSeq" id="WP_097075229.1">
    <property type="nucleotide sequence ID" value="NZ_OBMQ01000019.1"/>
</dbReference>
<proteinExistence type="predicted"/>
<organism evidence="2 3">
    <name type="scientific">Ureibacillus xyleni</name>
    <dbReference type="NCBI Taxonomy" id="614648"/>
    <lineage>
        <taxon>Bacteria</taxon>
        <taxon>Bacillati</taxon>
        <taxon>Bacillota</taxon>
        <taxon>Bacilli</taxon>
        <taxon>Bacillales</taxon>
        <taxon>Caryophanaceae</taxon>
        <taxon>Ureibacillus</taxon>
    </lineage>
</organism>
<dbReference type="OrthoDB" id="9794898at2"/>
<dbReference type="InterPro" id="IPR050114">
    <property type="entry name" value="UPF0173_UPF0282_UlaG_hydrolase"/>
</dbReference>
<evidence type="ECO:0000313" key="3">
    <source>
        <dbReference type="Proteomes" id="UP000219636"/>
    </source>
</evidence>
<evidence type="ECO:0000313" key="2">
    <source>
        <dbReference type="EMBL" id="SOC25701.1"/>
    </source>
</evidence>
<gene>
    <name evidence="2" type="ORF">SAMN05880501_11935</name>
</gene>
<dbReference type="InterPro" id="IPR001279">
    <property type="entry name" value="Metallo-B-lactamas"/>
</dbReference>
<sequence>MKIYPLGVGGAFTKTNYHNNYILQLNETNLLVDAGTTLRNSITEANFSYTDIDFVFISHLHFDHVGGLEEMVMQRYWQFNASQHTPEKTKIIVHEKLLPALKKLLSNGLENQDRTVDDFCSFITLSDGEVYTFGDYEFSLFNTTNAHVKDLLSSGFKLAWQEGNILFTGDIKWMEQANILSRIDEKTVAIFQDISFTSNGVHATMEEVLQYYPTDLHVKIYGMHYNDNVEQFHHMLSDTKITLVKKHGVLEF</sequence>
<accession>A0A285TUX3</accession>
<evidence type="ECO:0000259" key="1">
    <source>
        <dbReference type="SMART" id="SM00849"/>
    </source>
</evidence>
<name>A0A285TUX3_9BACL</name>
<dbReference type="Gene3D" id="3.60.15.10">
    <property type="entry name" value="Ribonuclease Z/Hydroxyacylglutathione hydrolase-like"/>
    <property type="match status" value="1"/>
</dbReference>
<dbReference type="Pfam" id="PF23023">
    <property type="entry name" value="Anti-Pycsar_Apyc1"/>
    <property type="match status" value="1"/>
</dbReference>
<dbReference type="GO" id="GO:0046872">
    <property type="term" value="F:metal ion binding"/>
    <property type="evidence" value="ECO:0007669"/>
    <property type="project" value="UniProtKB-KW"/>
</dbReference>
<dbReference type="PANTHER" id="PTHR43546">
    <property type="entry name" value="UPF0173 METAL-DEPENDENT HYDROLASE MJ1163-RELATED"/>
    <property type="match status" value="1"/>
</dbReference>
<dbReference type="EMBL" id="OBMQ01000019">
    <property type="protein sequence ID" value="SOC25701.1"/>
    <property type="molecule type" value="Genomic_DNA"/>
</dbReference>
<dbReference type="InterPro" id="IPR036866">
    <property type="entry name" value="RibonucZ/Hydroxyglut_hydro"/>
</dbReference>
<dbReference type="SMART" id="SM00849">
    <property type="entry name" value="Lactamase_B"/>
    <property type="match status" value="1"/>
</dbReference>
<dbReference type="AlphaFoldDB" id="A0A285TUX3"/>
<dbReference type="GO" id="GO:0016787">
    <property type="term" value="F:hydrolase activity"/>
    <property type="evidence" value="ECO:0007669"/>
    <property type="project" value="UniProtKB-KW"/>
</dbReference>
<dbReference type="SUPFAM" id="SSF56281">
    <property type="entry name" value="Metallo-hydrolase/oxidoreductase"/>
    <property type="match status" value="1"/>
</dbReference>
<protein>
    <submittedName>
        <fullName evidence="2">Beta-lactamase family protein</fullName>
    </submittedName>
</protein>